<dbReference type="RefSeq" id="XP_065458162.1">
    <property type="nucleotide sequence ID" value="XM_065602090.1"/>
</dbReference>
<feature type="compositionally biased region" description="Basic and acidic residues" evidence="1">
    <location>
        <begin position="35"/>
        <end position="55"/>
    </location>
</feature>
<name>A0ABZ0NAP7_CERBT</name>
<protein>
    <submittedName>
        <fullName evidence="2">Uncharacterized protein</fullName>
    </submittedName>
</protein>
<feature type="compositionally biased region" description="Basic and acidic residues" evidence="1">
    <location>
        <begin position="12"/>
        <end position="28"/>
    </location>
</feature>
<accession>A0ABZ0NAP7</accession>
<reference evidence="2 3" key="1">
    <citation type="submission" date="2023-09" db="EMBL/GenBank/DDBJ databases">
        <title>Complete-Gapless Cercospora beticola genome.</title>
        <authorList>
            <person name="Wyatt N.A."/>
            <person name="Spanner R.E."/>
            <person name="Bolton M.D."/>
        </authorList>
    </citation>
    <scope>NUCLEOTIDE SEQUENCE [LARGE SCALE GENOMIC DNA]</scope>
    <source>
        <strain evidence="2">Cb09-40</strain>
    </source>
</reference>
<organism evidence="2 3">
    <name type="scientific">Cercospora beticola</name>
    <name type="common">Sugarbeet leaf spot fungus</name>
    <dbReference type="NCBI Taxonomy" id="122368"/>
    <lineage>
        <taxon>Eukaryota</taxon>
        <taxon>Fungi</taxon>
        <taxon>Dikarya</taxon>
        <taxon>Ascomycota</taxon>
        <taxon>Pezizomycotina</taxon>
        <taxon>Dothideomycetes</taxon>
        <taxon>Dothideomycetidae</taxon>
        <taxon>Mycosphaerellales</taxon>
        <taxon>Mycosphaerellaceae</taxon>
        <taxon>Cercospora</taxon>
    </lineage>
</organism>
<evidence type="ECO:0000313" key="3">
    <source>
        <dbReference type="Proteomes" id="UP001302367"/>
    </source>
</evidence>
<feature type="region of interest" description="Disordered" evidence="1">
    <location>
        <begin position="1"/>
        <end position="98"/>
    </location>
</feature>
<gene>
    <name evidence="2" type="ORF">RHO25_001228</name>
</gene>
<keyword evidence="3" id="KW-1185">Reference proteome</keyword>
<sequence length="98" mass="10712">MGILKLKIAQRHGREDITKEDNGTTSDRHRSKNIQNDDKGGTARRDNLSGGRKIETGLGYGAQTDVRDKSGQQANCRHPIKDMDGAEDESNLTGVAPH</sequence>
<dbReference type="GeneID" id="90643734"/>
<dbReference type="Proteomes" id="UP001302367">
    <property type="component" value="Chromosome 1"/>
</dbReference>
<evidence type="ECO:0000313" key="2">
    <source>
        <dbReference type="EMBL" id="WPA96621.1"/>
    </source>
</evidence>
<proteinExistence type="predicted"/>
<dbReference type="EMBL" id="CP134184">
    <property type="protein sequence ID" value="WPA96621.1"/>
    <property type="molecule type" value="Genomic_DNA"/>
</dbReference>
<evidence type="ECO:0000256" key="1">
    <source>
        <dbReference type="SAM" id="MobiDB-lite"/>
    </source>
</evidence>